<keyword evidence="10" id="KW-1015">Disulfide bond</keyword>
<evidence type="ECO:0000256" key="2">
    <source>
        <dbReference type="ARBA" id="ARBA00022475"/>
    </source>
</evidence>
<keyword evidence="6 11" id="KW-0560">Oxidoreductase</keyword>
<keyword evidence="5 11" id="KW-1133">Transmembrane helix</keyword>
<comment type="catalytic activity">
    <reaction evidence="11">
        <text>Fe(II)-heme o + 2 A + H2O = Fe(II)-heme a + 2 AH2</text>
        <dbReference type="Rhea" id="RHEA:63388"/>
        <dbReference type="ChEBI" id="CHEBI:13193"/>
        <dbReference type="ChEBI" id="CHEBI:15377"/>
        <dbReference type="ChEBI" id="CHEBI:17499"/>
        <dbReference type="ChEBI" id="CHEBI:60530"/>
        <dbReference type="ChEBI" id="CHEBI:61715"/>
        <dbReference type="EC" id="1.17.99.9"/>
    </reaction>
</comment>
<feature type="transmembrane region" description="Helical" evidence="11">
    <location>
        <begin position="277"/>
        <end position="296"/>
    </location>
</feature>
<evidence type="ECO:0000313" key="13">
    <source>
        <dbReference type="Proteomes" id="UP000318521"/>
    </source>
</evidence>
<keyword evidence="2 11" id="KW-1003">Cell membrane</keyword>
<dbReference type="PANTHER" id="PTHR35457:SF1">
    <property type="entry name" value="HEME A SYNTHASE"/>
    <property type="match status" value="1"/>
</dbReference>
<evidence type="ECO:0000256" key="1">
    <source>
        <dbReference type="ARBA" id="ARBA00004141"/>
    </source>
</evidence>
<feature type="binding site" description="axial binding residue" evidence="11">
    <location>
        <position position="277"/>
    </location>
    <ligand>
        <name>heme</name>
        <dbReference type="ChEBI" id="CHEBI:30413"/>
    </ligand>
    <ligandPart>
        <name>Fe</name>
        <dbReference type="ChEBI" id="CHEBI:18248"/>
    </ligandPart>
</feature>
<feature type="transmembrane region" description="Helical" evidence="11">
    <location>
        <begin position="120"/>
        <end position="142"/>
    </location>
</feature>
<dbReference type="InterPro" id="IPR050450">
    <property type="entry name" value="COX15/CtaA_HemeA_synthase"/>
</dbReference>
<dbReference type="Proteomes" id="UP000318521">
    <property type="component" value="Unassembled WGS sequence"/>
</dbReference>
<dbReference type="InterPro" id="IPR023755">
    <property type="entry name" value="HemeA_Synthase_type1"/>
</dbReference>
<dbReference type="PANTHER" id="PTHR35457">
    <property type="entry name" value="HEME A SYNTHASE"/>
    <property type="match status" value="1"/>
</dbReference>
<dbReference type="EMBL" id="VLXZ01000006">
    <property type="protein sequence ID" value="TSB46291.1"/>
    <property type="molecule type" value="Genomic_DNA"/>
</dbReference>
<evidence type="ECO:0000256" key="9">
    <source>
        <dbReference type="ARBA" id="ARBA00023136"/>
    </source>
</evidence>
<evidence type="ECO:0000256" key="3">
    <source>
        <dbReference type="ARBA" id="ARBA00022692"/>
    </source>
</evidence>
<evidence type="ECO:0000256" key="11">
    <source>
        <dbReference type="HAMAP-Rule" id="MF_01664"/>
    </source>
</evidence>
<keyword evidence="7 11" id="KW-0408">Iron</keyword>
<proteinExistence type="inferred from homology"/>
<dbReference type="GO" id="GO:0006784">
    <property type="term" value="P:heme A biosynthetic process"/>
    <property type="evidence" value="ECO:0007669"/>
    <property type="project" value="UniProtKB-UniRule"/>
</dbReference>
<dbReference type="HAMAP" id="MF_01664">
    <property type="entry name" value="HemeA_synth_type1"/>
    <property type="match status" value="1"/>
</dbReference>
<dbReference type="GO" id="GO:0005886">
    <property type="term" value="C:plasma membrane"/>
    <property type="evidence" value="ECO:0007669"/>
    <property type="project" value="UniProtKB-SubCell"/>
</dbReference>
<dbReference type="Pfam" id="PF02628">
    <property type="entry name" value="COX15-CtaA"/>
    <property type="match status" value="1"/>
</dbReference>
<comment type="caution">
    <text evidence="11">Lacks conserved residue(s) required for the propagation of feature annotation.</text>
</comment>
<comment type="caution">
    <text evidence="12">The sequence shown here is derived from an EMBL/GenBank/DDBJ whole genome shotgun (WGS) entry which is preliminary data.</text>
</comment>
<evidence type="ECO:0000256" key="5">
    <source>
        <dbReference type="ARBA" id="ARBA00022989"/>
    </source>
</evidence>
<feature type="transmembrane region" description="Helical" evidence="11">
    <location>
        <begin position="163"/>
        <end position="181"/>
    </location>
</feature>
<accession>A0A553ZXW2</accession>
<evidence type="ECO:0000256" key="4">
    <source>
        <dbReference type="ARBA" id="ARBA00022723"/>
    </source>
</evidence>
<evidence type="ECO:0000313" key="12">
    <source>
        <dbReference type="EMBL" id="TSB46291.1"/>
    </source>
</evidence>
<dbReference type="EC" id="1.17.99.9" evidence="11"/>
<feature type="transmembrane region" description="Helical" evidence="11">
    <location>
        <begin position="59"/>
        <end position="80"/>
    </location>
</feature>
<feature type="transmembrane region" description="Helical" evidence="11">
    <location>
        <begin position="244"/>
        <end position="265"/>
    </location>
</feature>
<comment type="similarity">
    <text evidence="11">Belongs to the COX15/CtaA family. Type 1 subfamily.</text>
</comment>
<comment type="subcellular location">
    <subcellularLocation>
        <location evidence="11">Cell membrane</location>
        <topology evidence="11">Multi-pass membrane protein</topology>
    </subcellularLocation>
    <subcellularLocation>
        <location evidence="1">Membrane</location>
        <topology evidence="1">Multi-pass membrane protein</topology>
    </subcellularLocation>
</comment>
<dbReference type="GO" id="GO:0120547">
    <property type="term" value="F:heme A synthase activity"/>
    <property type="evidence" value="ECO:0007669"/>
    <property type="project" value="UniProtKB-EC"/>
</dbReference>
<name>A0A553ZXW2_9BACI</name>
<dbReference type="UniPathway" id="UPA00269">
    <property type="reaction ID" value="UER00713"/>
</dbReference>
<evidence type="ECO:0000256" key="7">
    <source>
        <dbReference type="ARBA" id="ARBA00023004"/>
    </source>
</evidence>
<comment type="cofactor">
    <cofactor evidence="11">
        <name>heme b</name>
        <dbReference type="ChEBI" id="CHEBI:60344"/>
    </cofactor>
</comment>
<gene>
    <name evidence="11" type="primary">ctaA</name>
    <name evidence="12" type="ORF">FN960_10795</name>
</gene>
<keyword evidence="4 11" id="KW-0479">Metal-binding</keyword>
<evidence type="ECO:0000256" key="10">
    <source>
        <dbReference type="ARBA" id="ARBA00023157"/>
    </source>
</evidence>
<keyword evidence="9 11" id="KW-0472">Membrane</keyword>
<comment type="pathway">
    <text evidence="11">Porphyrin-containing compound metabolism; heme A biosynthesis; heme A from heme O: step 1/1.</text>
</comment>
<feature type="binding site" description="axial binding residue" evidence="11">
    <location>
        <position position="214"/>
    </location>
    <ligand>
        <name>heme</name>
        <dbReference type="ChEBI" id="CHEBI:30413"/>
    </ligand>
    <ligandPart>
        <name>Fe</name>
        <dbReference type="ChEBI" id="CHEBI:18248"/>
    </ligandPart>
</feature>
<keyword evidence="8 11" id="KW-0350">Heme biosynthesis</keyword>
<comment type="function">
    <text evidence="11">Catalyzes the conversion of heme O to heme A by two successive hydroxylations of the methyl group at C8. The first hydroxylation forms heme I, the second hydroxylation results in an unstable dihydroxymethyl group, which spontaneously dehydrates, resulting in the formyl group of heme A.</text>
</comment>
<dbReference type="InterPro" id="IPR003780">
    <property type="entry name" value="COX15/CtaA_fam"/>
</dbReference>
<feature type="transmembrane region" description="Helical" evidence="11">
    <location>
        <begin position="212"/>
        <end position="232"/>
    </location>
</feature>
<reference evidence="12 13" key="1">
    <citation type="submission" date="2019-07" db="EMBL/GenBank/DDBJ databases">
        <authorList>
            <person name="Park Y.J."/>
            <person name="Jeong S.E."/>
            <person name="Jung H.S."/>
        </authorList>
    </citation>
    <scope>NUCLEOTIDE SEQUENCE [LARGE SCALE GENOMIC DNA]</scope>
    <source>
        <strain evidence="13">P16(2019)</strain>
    </source>
</reference>
<comment type="subunit">
    <text evidence="11">Interacts with CtaB.</text>
</comment>
<protein>
    <recommendedName>
        <fullName evidence="11">Heme A synthase</fullName>
        <shortName evidence="11">HAS</shortName>
        <ecNumber evidence="11">1.17.99.9</ecNumber>
    </recommendedName>
    <alternativeName>
        <fullName evidence="11">Cytochrome aa3-controlling protein</fullName>
    </alternativeName>
</protein>
<dbReference type="AlphaFoldDB" id="A0A553ZXW2"/>
<sequence length="301" mass="33280">MHKRFKFFGVTTALFVLLVLIQGALVSKTGSGEGCGDTWPLCFGEVVPLNPTIETMIEYTHRIVSGLTGLLVIILAIWAWKQLKHIREARVLAVLSVLMIVLQGLMGAGAVVFGQEPITMALHFGFSALSLSSVVLLIILSFEDSNRKPRPVAPKNSKGLRKYIIAVTAYCYAVIYTGAFVKHTDSTLACAGFPTCNGQWIPDAFWTVAPQYFHRIFGTIMLISLIILTVWVMRKFRGHRTLAWLSMISVLLVIGQFASGITIVLSLNQFLEVGMTHAILVSLLFTCLAYMTMIILRKPTQ</sequence>
<evidence type="ECO:0000256" key="6">
    <source>
        <dbReference type="ARBA" id="ARBA00023002"/>
    </source>
</evidence>
<feature type="transmembrane region" description="Helical" evidence="11">
    <location>
        <begin position="92"/>
        <end position="114"/>
    </location>
</feature>
<dbReference type="GO" id="GO:0046872">
    <property type="term" value="F:metal ion binding"/>
    <property type="evidence" value="ECO:0007669"/>
    <property type="project" value="UniProtKB-KW"/>
</dbReference>
<dbReference type="OrthoDB" id="9816428at2"/>
<dbReference type="RefSeq" id="WP_143848738.1">
    <property type="nucleotide sequence ID" value="NZ_VLXZ01000006.1"/>
</dbReference>
<evidence type="ECO:0000256" key="8">
    <source>
        <dbReference type="ARBA" id="ARBA00023133"/>
    </source>
</evidence>
<organism evidence="12 13">
    <name type="scientific">Alkalicoccobacillus porphyridii</name>
    <dbReference type="NCBI Taxonomy" id="2597270"/>
    <lineage>
        <taxon>Bacteria</taxon>
        <taxon>Bacillati</taxon>
        <taxon>Bacillota</taxon>
        <taxon>Bacilli</taxon>
        <taxon>Bacillales</taxon>
        <taxon>Bacillaceae</taxon>
        <taxon>Alkalicoccobacillus</taxon>
    </lineage>
</organism>
<keyword evidence="3 11" id="KW-0812">Transmembrane</keyword>
<keyword evidence="13" id="KW-1185">Reference proteome</keyword>